<dbReference type="PANTHER" id="PTHR48073">
    <property type="entry name" value="O-SUCCINYLBENZOATE SYNTHASE-RELATED"/>
    <property type="match status" value="1"/>
</dbReference>
<comment type="catalytic activity">
    <reaction evidence="4">
        <text>(1R,6R)-6-hydroxy-2-succinyl-cyclohexa-2,4-diene-1-carboxylate = 2-succinylbenzoate + H2O</text>
        <dbReference type="Rhea" id="RHEA:10196"/>
        <dbReference type="ChEBI" id="CHEBI:15377"/>
        <dbReference type="ChEBI" id="CHEBI:18325"/>
        <dbReference type="ChEBI" id="CHEBI:58689"/>
        <dbReference type="EC" id="4.2.1.113"/>
    </reaction>
</comment>
<dbReference type="RefSeq" id="WP_276239090.1">
    <property type="nucleotide sequence ID" value="NZ_CP119989.1"/>
</dbReference>
<dbReference type="Pfam" id="PF13378">
    <property type="entry name" value="MR_MLE_C"/>
    <property type="match status" value="1"/>
</dbReference>
<comment type="cofactor">
    <cofactor evidence="4">
        <name>a divalent metal cation</name>
        <dbReference type="ChEBI" id="CHEBI:60240"/>
    </cofactor>
</comment>
<evidence type="ECO:0000313" key="8">
    <source>
        <dbReference type="Proteomes" id="UP001596388"/>
    </source>
</evidence>
<dbReference type="GO" id="GO:0000287">
    <property type="term" value="F:magnesium ion binding"/>
    <property type="evidence" value="ECO:0007669"/>
    <property type="project" value="UniProtKB-UniRule"/>
</dbReference>
<dbReference type="GO" id="GO:0043748">
    <property type="term" value="F:O-succinylbenzoate synthase activity"/>
    <property type="evidence" value="ECO:0007669"/>
    <property type="project" value="UniProtKB-EC"/>
</dbReference>
<dbReference type="GO" id="GO:0009234">
    <property type="term" value="P:menaquinone biosynthetic process"/>
    <property type="evidence" value="ECO:0007669"/>
    <property type="project" value="UniProtKB-UniRule"/>
</dbReference>
<dbReference type="Proteomes" id="UP001596388">
    <property type="component" value="Unassembled WGS sequence"/>
</dbReference>
<dbReference type="SMART" id="SM00922">
    <property type="entry name" value="MR_MLE"/>
    <property type="match status" value="1"/>
</dbReference>
<dbReference type="InterPro" id="IPR029017">
    <property type="entry name" value="Enolase-like_N"/>
</dbReference>
<dbReference type="PANTHER" id="PTHR48073:SF2">
    <property type="entry name" value="O-SUCCINYLBENZOATE SYNTHASE"/>
    <property type="match status" value="1"/>
</dbReference>
<name>A0ABD5WUC5_9EURY</name>
<dbReference type="InterPro" id="IPR036849">
    <property type="entry name" value="Enolase-like_C_sf"/>
</dbReference>
<protein>
    <recommendedName>
        <fullName evidence="4">o-succinylbenzoate synthase</fullName>
        <shortName evidence="4">OSB synthase</shortName>
        <shortName evidence="4">OSBS</shortName>
        <ecNumber evidence="4">4.2.1.113</ecNumber>
    </recommendedName>
    <alternativeName>
        <fullName evidence="4">4-(2'-carboxyphenyl)-4-oxybutyric acid synthase</fullName>
    </alternativeName>
    <alternativeName>
        <fullName evidence="4">o-succinylbenzoic acid synthase</fullName>
    </alternativeName>
</protein>
<evidence type="ECO:0000256" key="3">
    <source>
        <dbReference type="ARBA" id="ARBA00023239"/>
    </source>
</evidence>
<feature type="active site" description="Proton acceptor" evidence="4">
    <location>
        <position position="275"/>
    </location>
</feature>
<dbReference type="InterPro" id="IPR029065">
    <property type="entry name" value="Enolase_C-like"/>
</dbReference>
<feature type="binding site" evidence="4">
    <location>
        <position position="199"/>
    </location>
    <ligand>
        <name>Mg(2+)</name>
        <dbReference type="ChEBI" id="CHEBI:18420"/>
    </ligand>
</feature>
<dbReference type="SFLD" id="SFLDG00180">
    <property type="entry name" value="muconate_cycloisomerase"/>
    <property type="match status" value="1"/>
</dbReference>
<gene>
    <name evidence="4" type="primary">menC</name>
    <name evidence="7" type="ORF">ACFQKD_03900</name>
</gene>
<keyword evidence="4" id="KW-0474">Menaquinone biosynthesis</keyword>
<keyword evidence="3 4" id="KW-0456">Lyase</keyword>
<dbReference type="SFLD" id="SFLDS00001">
    <property type="entry name" value="Enolase"/>
    <property type="match status" value="1"/>
</dbReference>
<dbReference type="GeneID" id="79269673"/>
<sequence length="373" mass="37946">MAPADDVPTPDDVRVTVTERSLPLRSPLGTATGEIDERPVFLVGLTGAFADGSPCRGIGEAAPLPPWTESVEDCRHALADARETVATGGAVALDDLPPAARHALSLASADARARRDGVTLSQALAAATADGGDPAESVRVNATVGDGSVAATVAAAESAVSEGFDCLKCKVGARPVDEDTERLRAVRDAVGDDVALRADANGAWGREEAERAVDALADVGLEYLEQPVPAADHEALRALRGRGVAIAVDETVNTPASTAEWPDPIEEYADVAVLKPMALGGPGETVAVARDLRDRGVDTVVTTTIDGAVARTAAVHVAAAVPGGDDRAHGLATGALLERDVVDDDPAPVDAGRITVPAGPGVAGDAFDGVQNR</sequence>
<accession>A0ABD5WUC5</accession>
<keyword evidence="1 4" id="KW-0479">Metal-binding</keyword>
<evidence type="ECO:0000313" key="7">
    <source>
        <dbReference type="EMBL" id="MFC7096438.1"/>
    </source>
</evidence>
<dbReference type="SUPFAM" id="SSF54826">
    <property type="entry name" value="Enolase N-terminal domain-like"/>
    <property type="match status" value="1"/>
</dbReference>
<dbReference type="InterPro" id="IPR013342">
    <property type="entry name" value="Mandelate_racemase_C"/>
</dbReference>
<keyword evidence="8" id="KW-1185">Reference proteome</keyword>
<evidence type="ECO:0000256" key="2">
    <source>
        <dbReference type="ARBA" id="ARBA00022842"/>
    </source>
</evidence>
<comment type="pathway">
    <text evidence="4">Quinol/quinone metabolism; 1,4-dihydroxy-2-naphthoate biosynthesis; 1,4-dihydroxy-2-naphthoate from chorismate: step 4/7.</text>
</comment>
<feature type="binding site" evidence="4">
    <location>
        <position position="249"/>
    </location>
    <ligand>
        <name>Mg(2+)</name>
        <dbReference type="ChEBI" id="CHEBI:18420"/>
    </ligand>
</feature>
<dbReference type="EC" id="4.2.1.113" evidence="4"/>
<dbReference type="SFLD" id="SFLDF00009">
    <property type="entry name" value="o-succinylbenzoate_synthase"/>
    <property type="match status" value="1"/>
</dbReference>
<dbReference type="SUPFAM" id="SSF51604">
    <property type="entry name" value="Enolase C-terminal domain-like"/>
    <property type="match status" value="1"/>
</dbReference>
<comment type="caution">
    <text evidence="7">The sequence shown here is derived from an EMBL/GenBank/DDBJ whole genome shotgun (WGS) entry which is preliminary data.</text>
</comment>
<dbReference type="Gene3D" id="3.20.20.120">
    <property type="entry name" value="Enolase-like C-terminal domain"/>
    <property type="match status" value="1"/>
</dbReference>
<dbReference type="PROSITE" id="PS00909">
    <property type="entry name" value="MR_MLE_2"/>
    <property type="match status" value="1"/>
</dbReference>
<evidence type="ECO:0000256" key="5">
    <source>
        <dbReference type="SAM" id="MobiDB-lite"/>
    </source>
</evidence>
<dbReference type="HAMAP" id="MF_00470">
    <property type="entry name" value="MenC_1"/>
    <property type="match status" value="1"/>
</dbReference>
<dbReference type="InterPro" id="IPR018110">
    <property type="entry name" value="Mandel_Rmase/mucon_lact_enz_CS"/>
</dbReference>
<comment type="pathway">
    <text evidence="4">Quinol/quinone metabolism; menaquinone biosynthesis.</text>
</comment>
<dbReference type="EMBL" id="JBHTAG010000002">
    <property type="protein sequence ID" value="MFC7096438.1"/>
    <property type="molecule type" value="Genomic_DNA"/>
</dbReference>
<dbReference type="Gene3D" id="3.30.390.10">
    <property type="entry name" value="Enolase-like, N-terminal domain"/>
    <property type="match status" value="1"/>
</dbReference>
<feature type="region of interest" description="Disordered" evidence="5">
    <location>
        <begin position="348"/>
        <end position="373"/>
    </location>
</feature>
<dbReference type="InterPro" id="IPR010196">
    <property type="entry name" value="OSB_synthase_MenC1"/>
</dbReference>
<feature type="domain" description="Mandelate racemase/muconate lactonizing enzyme C-terminal" evidence="6">
    <location>
        <begin position="149"/>
        <end position="246"/>
    </location>
</feature>
<evidence type="ECO:0000256" key="4">
    <source>
        <dbReference type="HAMAP-Rule" id="MF_00470"/>
    </source>
</evidence>
<organism evidence="7 8">
    <name type="scientific">Halobaculum marinum</name>
    <dbReference type="NCBI Taxonomy" id="3031996"/>
    <lineage>
        <taxon>Archaea</taxon>
        <taxon>Methanobacteriati</taxon>
        <taxon>Methanobacteriota</taxon>
        <taxon>Stenosarchaea group</taxon>
        <taxon>Halobacteria</taxon>
        <taxon>Halobacteriales</taxon>
        <taxon>Haloferacaceae</taxon>
        <taxon>Halobaculum</taxon>
    </lineage>
</organism>
<feature type="binding site" evidence="4">
    <location>
        <position position="225"/>
    </location>
    <ligand>
        <name>Mg(2+)</name>
        <dbReference type="ChEBI" id="CHEBI:18420"/>
    </ligand>
</feature>
<comment type="function">
    <text evidence="4">Converts 2-succinyl-6-hydroxy-2,4-cyclohexadiene-1-carboxylate (SHCHC) to 2-succinylbenzoate (OSB).</text>
</comment>
<evidence type="ECO:0000256" key="1">
    <source>
        <dbReference type="ARBA" id="ARBA00022723"/>
    </source>
</evidence>
<comment type="similarity">
    <text evidence="4">Belongs to the mandelate racemase/muconate lactonizing enzyme family. MenC type 1 subfamily.</text>
</comment>
<keyword evidence="2 4" id="KW-0460">Magnesium</keyword>
<dbReference type="AlphaFoldDB" id="A0ABD5WUC5"/>
<feature type="active site" description="Proton donor" evidence="4">
    <location>
        <position position="170"/>
    </location>
</feature>
<evidence type="ECO:0000259" key="6">
    <source>
        <dbReference type="SMART" id="SM00922"/>
    </source>
</evidence>
<proteinExistence type="inferred from homology"/>
<reference evidence="7 8" key="1">
    <citation type="journal article" date="2019" name="Int. J. Syst. Evol. Microbiol.">
        <title>The Global Catalogue of Microorganisms (GCM) 10K type strain sequencing project: providing services to taxonomists for standard genome sequencing and annotation.</title>
        <authorList>
            <consortium name="The Broad Institute Genomics Platform"/>
            <consortium name="The Broad Institute Genome Sequencing Center for Infectious Disease"/>
            <person name="Wu L."/>
            <person name="Ma J."/>
        </authorList>
    </citation>
    <scope>NUCLEOTIDE SEQUENCE [LARGE SCALE GENOMIC DNA]</scope>
    <source>
        <strain evidence="7 8">DT55</strain>
    </source>
</reference>